<feature type="transmembrane region" description="Helical" evidence="1">
    <location>
        <begin position="282"/>
        <end position="301"/>
    </location>
</feature>
<keyword evidence="1" id="KW-1133">Transmembrane helix</keyword>
<dbReference type="SMART" id="SM00672">
    <property type="entry name" value="CAP10"/>
    <property type="match status" value="1"/>
</dbReference>
<keyword evidence="4" id="KW-1185">Reference proteome</keyword>
<accession>A0A6G1FW60</accession>
<evidence type="ECO:0000259" key="2">
    <source>
        <dbReference type="SMART" id="SM00672"/>
    </source>
</evidence>
<proteinExistence type="predicted"/>
<reference evidence="3 5" key="1">
    <citation type="submission" date="2020-01" db="EMBL/GenBank/DDBJ databases">
        <authorList>
            <consortium name="DOE Joint Genome Institute"/>
            <person name="Haridas S."/>
            <person name="Albert R."/>
            <person name="Binder M."/>
            <person name="Bloem J."/>
            <person name="Labutti K."/>
            <person name="Salamov A."/>
            <person name="Andreopoulos B."/>
            <person name="Baker S.E."/>
            <person name="Barry K."/>
            <person name="Bills G."/>
            <person name="Bluhm B.H."/>
            <person name="Cannon C."/>
            <person name="Castanera R."/>
            <person name="Culley D.E."/>
            <person name="Daum C."/>
            <person name="Ezra D."/>
            <person name="Gonzalez J.B."/>
            <person name="Henrissat B."/>
            <person name="Kuo A."/>
            <person name="Liang C."/>
            <person name="Lipzen A."/>
            <person name="Lutzoni F."/>
            <person name="Magnuson J."/>
            <person name="Mondo S."/>
            <person name="Nolan M."/>
            <person name="Ohm R."/>
            <person name="Pangilinan J."/>
            <person name="Park H.-J."/>
            <person name="Ramirez L."/>
            <person name="Alfaro M."/>
            <person name="Sun H."/>
            <person name="Tritt A."/>
            <person name="Yoshinaga Y."/>
            <person name="Zwiers L.-H."/>
            <person name="Turgeon B.G."/>
            <person name="Goodwin S.B."/>
            <person name="Spatafora J.W."/>
            <person name="Crous P.W."/>
            <person name="Grigoriev I.V."/>
        </authorList>
    </citation>
    <scope>NUCLEOTIDE SEQUENCE</scope>
    <source>
        <strain evidence="3 5">CBS 781.70</strain>
    </source>
</reference>
<dbReference type="InterPro" id="IPR051091">
    <property type="entry name" value="O-Glucosyltr/Glycosyltrsf_90"/>
</dbReference>
<dbReference type="InterPro" id="IPR006598">
    <property type="entry name" value="CAP10"/>
</dbReference>
<dbReference type="OrthoDB" id="541052at2759"/>
<reference evidence="5" key="2">
    <citation type="submission" date="2020-04" db="EMBL/GenBank/DDBJ databases">
        <authorList>
            <consortium name="NCBI Genome Project"/>
        </authorList>
    </citation>
    <scope>NUCLEOTIDE SEQUENCE</scope>
    <source>
        <strain evidence="5">CBS 781.70</strain>
    </source>
</reference>
<feature type="transmembrane region" description="Helical" evidence="1">
    <location>
        <begin position="12"/>
        <end position="29"/>
    </location>
</feature>
<dbReference type="RefSeq" id="XP_033531490.1">
    <property type="nucleotide sequence ID" value="XM_033677680.1"/>
</dbReference>
<dbReference type="EMBL" id="ML975169">
    <property type="protein sequence ID" value="KAF1809859.1"/>
    <property type="molecule type" value="Genomic_DNA"/>
</dbReference>
<protein>
    <recommendedName>
        <fullName evidence="2">Glycosyl transferase CAP10 domain-containing protein</fullName>
    </recommendedName>
</protein>
<reference evidence="5" key="3">
    <citation type="submission" date="2025-04" db="UniProtKB">
        <authorList>
            <consortium name="RefSeq"/>
        </authorList>
    </citation>
    <scope>IDENTIFICATION</scope>
    <source>
        <strain evidence="5">CBS 781.70</strain>
    </source>
</reference>
<dbReference type="PANTHER" id="PTHR12203">
    <property type="entry name" value="KDEL LYS-ASP-GLU-LEU CONTAINING - RELATED"/>
    <property type="match status" value="1"/>
</dbReference>
<organism evidence="3">
    <name type="scientific">Eremomyces bilateralis CBS 781.70</name>
    <dbReference type="NCBI Taxonomy" id="1392243"/>
    <lineage>
        <taxon>Eukaryota</taxon>
        <taxon>Fungi</taxon>
        <taxon>Dikarya</taxon>
        <taxon>Ascomycota</taxon>
        <taxon>Pezizomycotina</taxon>
        <taxon>Dothideomycetes</taxon>
        <taxon>Dothideomycetes incertae sedis</taxon>
        <taxon>Eremomycetales</taxon>
        <taxon>Eremomycetaceae</taxon>
        <taxon>Eremomyces</taxon>
    </lineage>
</organism>
<name>A0A6G1FW60_9PEZI</name>
<dbReference type="AlphaFoldDB" id="A0A6G1FW60"/>
<feature type="domain" description="Glycosyl transferase CAP10" evidence="2">
    <location>
        <begin position="525"/>
        <end position="814"/>
    </location>
</feature>
<feature type="transmembrane region" description="Helical" evidence="1">
    <location>
        <begin position="202"/>
        <end position="225"/>
    </location>
</feature>
<evidence type="ECO:0000313" key="3">
    <source>
        <dbReference type="EMBL" id="KAF1809859.1"/>
    </source>
</evidence>
<gene>
    <name evidence="3 5" type="ORF">P152DRAFT_440852</name>
</gene>
<feature type="transmembrane region" description="Helical" evidence="1">
    <location>
        <begin position="308"/>
        <end position="326"/>
    </location>
</feature>
<evidence type="ECO:0000313" key="4">
    <source>
        <dbReference type="Proteomes" id="UP000504638"/>
    </source>
</evidence>
<evidence type="ECO:0000313" key="5">
    <source>
        <dbReference type="RefSeq" id="XP_033531490.1"/>
    </source>
</evidence>
<evidence type="ECO:0000256" key="1">
    <source>
        <dbReference type="SAM" id="Phobius"/>
    </source>
</evidence>
<sequence>MAFFGLSSRVNLVFIATAVCIVSNIGLRLNNGFETEMYSEFFCWTLLSVLWQSRRFVEIPVADFDLRLSPAEATALATGISASSLFRGIEDVGWISPLLTLSLMGYRLFLNDSGLPSWTNVSTSWLSSLRNISNLFRSFWTATPIAIVSSFSLLRDPSGPKLILSMSFLASQLAIYIPITRSIDALKKNSGKERLSGGIRHVGLRVLLIAPVLALSVVIGSRGAIELDRPVVDIVEASVLKVLSWASLLYIVNKEVLVEAATIISTVSFCAAYYPLFNGIQALYPVVPAVLALYQIVHFATKSFNARHAVFIFVLLLCLGATPYITHVLKSPLQVSEHPIEILIQKFTEDFSSVLTRQSSTVEEARQNYRARYGRSPPEGFDGWVTFALERLSPLIDDFDSIDESLRPYWKFSGAQLRTNLQDALTNPDSRLMTFSFKEGLTGLGNSGWIGNELDSMLRGAGLPDLQMTINQLDEPRVLLSREPEVEHDVQFFDSSRTSNWDLMVESCEGVYSPSHPRTPLDTFGLPFVQHADHETDLCRHPEFKSLHGFLDSPETFIYTNSAVPVFSQAKPSTFSDILYPSPFYSALYSQGHYNENDDPPWSDKKNRLYWAGSTTGSHQASTWKSHHRQRFIALVNSLDNSTHTFLIESKPGNWVPTMSHEIFSQLYDAKFTDVIQCEGATCDEEKGFFHLEEREGYGTAFKNHFLFDLDGNSFSGRYYTLLRSRSAVLKQTIFREWHDDRLVPWVHYIPISLSLHELPEVMRYFALTDVGIEAARKIAEQGREWQHKALRLQDMSVYLYRLLLEYARLLDTLRPAGEYDKIE</sequence>
<dbReference type="Pfam" id="PF05686">
    <property type="entry name" value="Glyco_transf_90"/>
    <property type="match status" value="1"/>
</dbReference>
<dbReference type="GeneID" id="54418250"/>
<keyword evidence="1" id="KW-0472">Membrane</keyword>
<dbReference type="Proteomes" id="UP000504638">
    <property type="component" value="Unplaced"/>
</dbReference>
<dbReference type="PANTHER" id="PTHR12203:SF61">
    <property type="entry name" value="CAPSULE PROTEIN"/>
    <property type="match status" value="1"/>
</dbReference>
<keyword evidence="1" id="KW-0812">Transmembrane</keyword>